<keyword evidence="3" id="KW-0175">Coiled coil</keyword>
<dbReference type="GO" id="GO:0005634">
    <property type="term" value="C:nucleus"/>
    <property type="evidence" value="ECO:0007669"/>
    <property type="project" value="TreeGrafter"/>
</dbReference>
<feature type="domain" description="AAA+ ATPase" evidence="4">
    <location>
        <begin position="481"/>
        <end position="648"/>
    </location>
</feature>
<accession>A0A8X6NZS1</accession>
<feature type="domain" description="AAA+ ATPase" evidence="4">
    <location>
        <begin position="219"/>
        <end position="360"/>
    </location>
</feature>
<dbReference type="Pfam" id="PF00004">
    <property type="entry name" value="AAA"/>
    <property type="match status" value="2"/>
</dbReference>
<keyword evidence="2" id="KW-0067">ATP-binding</keyword>
<dbReference type="InterPro" id="IPR003593">
    <property type="entry name" value="AAA+_ATPase"/>
</dbReference>
<evidence type="ECO:0000256" key="1">
    <source>
        <dbReference type="ARBA" id="ARBA00022741"/>
    </source>
</evidence>
<dbReference type="GO" id="GO:0031593">
    <property type="term" value="F:polyubiquitin modification-dependent protein binding"/>
    <property type="evidence" value="ECO:0007669"/>
    <property type="project" value="TreeGrafter"/>
</dbReference>
<dbReference type="GO" id="GO:0005524">
    <property type="term" value="F:ATP binding"/>
    <property type="evidence" value="ECO:0007669"/>
    <property type="project" value="UniProtKB-KW"/>
</dbReference>
<dbReference type="Proteomes" id="UP000887013">
    <property type="component" value="Unassembled WGS sequence"/>
</dbReference>
<dbReference type="EMBL" id="BMAW01064180">
    <property type="protein sequence ID" value="GFT43775.1"/>
    <property type="molecule type" value="Genomic_DNA"/>
</dbReference>
<keyword evidence="6" id="KW-1185">Reference proteome</keyword>
<dbReference type="AlphaFoldDB" id="A0A8X6NZS1"/>
<dbReference type="GO" id="GO:0030970">
    <property type="term" value="P:retrograde protein transport, ER to cytosol"/>
    <property type="evidence" value="ECO:0007669"/>
    <property type="project" value="TreeGrafter"/>
</dbReference>
<comment type="caution">
    <text evidence="5">The sequence shown here is derived from an EMBL/GenBank/DDBJ whole genome shotgun (WGS) entry which is preliminary data.</text>
</comment>
<dbReference type="OrthoDB" id="27435at2759"/>
<dbReference type="PANTHER" id="PTHR23077">
    <property type="entry name" value="AAA-FAMILY ATPASE"/>
    <property type="match status" value="1"/>
</dbReference>
<dbReference type="CDD" id="cd00009">
    <property type="entry name" value="AAA"/>
    <property type="match status" value="1"/>
</dbReference>
<dbReference type="InterPro" id="IPR003960">
    <property type="entry name" value="ATPase_AAA_CS"/>
</dbReference>
<dbReference type="PROSITE" id="PS00674">
    <property type="entry name" value="AAA"/>
    <property type="match status" value="1"/>
</dbReference>
<dbReference type="GO" id="GO:0034098">
    <property type="term" value="C:VCP-NPL4-UFD1 AAA ATPase complex"/>
    <property type="evidence" value="ECO:0007669"/>
    <property type="project" value="TreeGrafter"/>
</dbReference>
<dbReference type="GO" id="GO:0097352">
    <property type="term" value="P:autophagosome maturation"/>
    <property type="evidence" value="ECO:0007669"/>
    <property type="project" value="TreeGrafter"/>
</dbReference>
<organism evidence="5 6">
    <name type="scientific">Nephila pilipes</name>
    <name type="common">Giant wood spider</name>
    <name type="synonym">Nephila maculata</name>
    <dbReference type="NCBI Taxonomy" id="299642"/>
    <lineage>
        <taxon>Eukaryota</taxon>
        <taxon>Metazoa</taxon>
        <taxon>Ecdysozoa</taxon>
        <taxon>Arthropoda</taxon>
        <taxon>Chelicerata</taxon>
        <taxon>Arachnida</taxon>
        <taxon>Araneae</taxon>
        <taxon>Araneomorphae</taxon>
        <taxon>Entelegynae</taxon>
        <taxon>Araneoidea</taxon>
        <taxon>Nephilidae</taxon>
        <taxon>Nephila</taxon>
    </lineage>
</organism>
<dbReference type="SUPFAM" id="SSF52540">
    <property type="entry name" value="P-loop containing nucleoside triphosphate hydrolases"/>
    <property type="match status" value="2"/>
</dbReference>
<reference evidence="5" key="1">
    <citation type="submission" date="2020-08" db="EMBL/GenBank/DDBJ databases">
        <title>Multicomponent nature underlies the extraordinary mechanical properties of spider dragline silk.</title>
        <authorList>
            <person name="Kono N."/>
            <person name="Nakamura H."/>
            <person name="Mori M."/>
            <person name="Yoshida Y."/>
            <person name="Ohtoshi R."/>
            <person name="Malay A.D."/>
            <person name="Moran D.A.P."/>
            <person name="Tomita M."/>
            <person name="Numata K."/>
            <person name="Arakawa K."/>
        </authorList>
    </citation>
    <scope>NUCLEOTIDE SEQUENCE</scope>
</reference>
<dbReference type="Gene3D" id="1.10.8.60">
    <property type="match status" value="2"/>
</dbReference>
<dbReference type="GO" id="GO:0005829">
    <property type="term" value="C:cytosol"/>
    <property type="evidence" value="ECO:0007669"/>
    <property type="project" value="TreeGrafter"/>
</dbReference>
<proteinExistence type="predicted"/>
<keyword evidence="1" id="KW-0547">Nucleotide-binding</keyword>
<dbReference type="InterPro" id="IPR027417">
    <property type="entry name" value="P-loop_NTPase"/>
</dbReference>
<dbReference type="InterPro" id="IPR041569">
    <property type="entry name" value="AAA_lid_3"/>
</dbReference>
<dbReference type="GO" id="GO:0016887">
    <property type="term" value="F:ATP hydrolysis activity"/>
    <property type="evidence" value="ECO:0007669"/>
    <property type="project" value="InterPro"/>
</dbReference>
<name>A0A8X6NZS1_NEPPI</name>
<evidence type="ECO:0000313" key="5">
    <source>
        <dbReference type="EMBL" id="GFT43775.1"/>
    </source>
</evidence>
<dbReference type="SMART" id="SM00382">
    <property type="entry name" value="AAA"/>
    <property type="match status" value="2"/>
</dbReference>
<dbReference type="Gene3D" id="3.40.50.300">
    <property type="entry name" value="P-loop containing nucleotide triphosphate hydrolases"/>
    <property type="match status" value="2"/>
</dbReference>
<dbReference type="InterPro" id="IPR003959">
    <property type="entry name" value="ATPase_AAA_core"/>
</dbReference>
<dbReference type="Pfam" id="PF17862">
    <property type="entry name" value="AAA_lid_3"/>
    <property type="match status" value="1"/>
</dbReference>
<evidence type="ECO:0000256" key="3">
    <source>
        <dbReference type="ARBA" id="ARBA00023054"/>
    </source>
</evidence>
<evidence type="ECO:0000259" key="4">
    <source>
        <dbReference type="SMART" id="SM00382"/>
    </source>
</evidence>
<gene>
    <name evidence="5" type="primary">SPATA5L1</name>
    <name evidence="5" type="ORF">NPIL_642391</name>
</gene>
<protein>
    <submittedName>
        <fullName evidence="5">Spermatogenesis-associated protein 5-like protein 1</fullName>
    </submittedName>
</protein>
<dbReference type="GO" id="GO:0051228">
    <property type="term" value="P:mitotic spindle disassembly"/>
    <property type="evidence" value="ECO:0007669"/>
    <property type="project" value="TreeGrafter"/>
</dbReference>
<dbReference type="PANTHER" id="PTHR23077:SF194">
    <property type="entry name" value="ATPASE FAMILY GENE 2 PROTEIN HOMOLOG B"/>
    <property type="match status" value="1"/>
</dbReference>
<dbReference type="InterPro" id="IPR050168">
    <property type="entry name" value="AAA_ATPase_domain"/>
</dbReference>
<dbReference type="FunFam" id="3.40.50.300:FF:001025">
    <property type="entry name" value="ATPase family, AAA domain-containing 2B"/>
    <property type="match status" value="1"/>
</dbReference>
<evidence type="ECO:0000256" key="2">
    <source>
        <dbReference type="ARBA" id="ARBA00022840"/>
    </source>
</evidence>
<evidence type="ECO:0000313" key="6">
    <source>
        <dbReference type="Proteomes" id="UP000887013"/>
    </source>
</evidence>
<sequence>MYVIHKKIVSDSDVNTQKCFIPSSLMKNTDLKAGNVVSIHCGIRSYICRVFPLPATEPDICISVDDTVSFESTTNKNILNCQPNTLVIPDDLNIIKPVVFKKLQISLILEDNSQKLIAKGQLLEEISFMLLQNTVVKKNAVVKCSSQELANQFHIHSILVLETFHAENIFGHVCRSSFVEVVEMRTNDQLKLLKEFETTEIAEMNNAIELLKTFLVQKKSQSVIVLGPSGCGKSSLVKKFCIDFKCYVLMIDGIKEQNFNSDRCIMYHKQLTQSSTLFSDQPSILFIDHIDEIASSNAKSRKSVASLLKLLRNLQHTNVSIVATASQKDLLHPSISCFFKKKIFLGIPNFDERKEILKTLTKSYLYEIDYEKLAGLIPGFLPSDIARLIQEAVNLKTNVVHANDDKDIESSENICLTTQDFEIALLSVAPSVLKTSEWSLRVKPVYWKDIGGVREIKERLQLSIELPLRHPEIFEKVDLHCPRGVLLFGPPGCCKTTLARGLATECNANFFAANPSQIYSSYVGESEKNIAKLFYQARTSAPSIIFLDELDSLVGYRNLNSKQQGVAEKVLSTLLNEMDGLGVKSQLGENLNSEFMKRSSMDEINGKQQKHLLDEVIVVAATNRPDCIDEALLRPGRFDIILYVPPPNSEERESILQTVTYNMPLQDIDFKKIVEKTNNFTGADLKNLCNMAAMNSLKQDLLNATHVTEEHFMQALEKIKPSVSIEQIQMYEKLATKYGPIIAE</sequence>